<name>A0A2G4SWI8_RHIZD</name>
<keyword evidence="2" id="KW-1185">Reference proteome</keyword>
<evidence type="ECO:0008006" key="3">
    <source>
        <dbReference type="Google" id="ProtNLM"/>
    </source>
</evidence>
<feature type="non-terminal residue" evidence="1">
    <location>
        <position position="57"/>
    </location>
</feature>
<evidence type="ECO:0000313" key="1">
    <source>
        <dbReference type="EMBL" id="PHZ13153.1"/>
    </source>
</evidence>
<sequence length="57" mass="6455">MEPLVKSIVYSQRIRGFAFPSVDVMEGFSLQNRLSVPSEIKVLAYADDLLIFLADQH</sequence>
<gene>
    <name evidence="1" type="ORF">RHIMIDRAFT_281494</name>
</gene>
<evidence type="ECO:0000313" key="2">
    <source>
        <dbReference type="Proteomes" id="UP000242254"/>
    </source>
</evidence>
<dbReference type="AlphaFoldDB" id="A0A2G4SWI8"/>
<dbReference type="GeneID" id="35443993"/>
<dbReference type="RefSeq" id="XP_023466861.1">
    <property type="nucleotide sequence ID" value="XM_023613004.1"/>
</dbReference>
<protein>
    <recommendedName>
        <fullName evidence="3">Reverse transcriptase domain-containing protein</fullName>
    </recommendedName>
</protein>
<accession>A0A2G4SWI8</accession>
<proteinExistence type="predicted"/>
<organism evidence="1 2">
    <name type="scientific">Rhizopus microsporus ATCC 52813</name>
    <dbReference type="NCBI Taxonomy" id="1340429"/>
    <lineage>
        <taxon>Eukaryota</taxon>
        <taxon>Fungi</taxon>
        <taxon>Fungi incertae sedis</taxon>
        <taxon>Mucoromycota</taxon>
        <taxon>Mucoromycotina</taxon>
        <taxon>Mucoromycetes</taxon>
        <taxon>Mucorales</taxon>
        <taxon>Mucorineae</taxon>
        <taxon>Rhizopodaceae</taxon>
        <taxon>Rhizopus</taxon>
    </lineage>
</organism>
<dbReference type="Proteomes" id="UP000242254">
    <property type="component" value="Unassembled WGS sequence"/>
</dbReference>
<dbReference type="EMBL" id="KZ303848">
    <property type="protein sequence ID" value="PHZ13153.1"/>
    <property type="molecule type" value="Genomic_DNA"/>
</dbReference>
<reference evidence="1 2" key="1">
    <citation type="journal article" date="2016" name="Proc. Natl. Acad. Sci. U.S.A.">
        <title>Lipid metabolic changes in an early divergent fungus govern the establishment of a mutualistic symbiosis with endobacteria.</title>
        <authorList>
            <person name="Lastovetsky O.A."/>
            <person name="Gaspar M.L."/>
            <person name="Mondo S.J."/>
            <person name="LaButti K.M."/>
            <person name="Sandor L."/>
            <person name="Grigoriev I.V."/>
            <person name="Henry S.A."/>
            <person name="Pawlowska T.E."/>
        </authorList>
    </citation>
    <scope>NUCLEOTIDE SEQUENCE [LARGE SCALE GENOMIC DNA]</scope>
    <source>
        <strain evidence="1 2">ATCC 52813</strain>
    </source>
</reference>